<dbReference type="Pfam" id="PF06985">
    <property type="entry name" value="HET"/>
    <property type="match status" value="1"/>
</dbReference>
<protein>
    <recommendedName>
        <fullName evidence="3">Heterokaryon incompatibility domain-containing protein</fullName>
    </recommendedName>
</protein>
<gene>
    <name evidence="4" type="ORF">B0A55_12528</name>
</gene>
<comment type="caution">
    <text evidence="4">The sequence shown here is derived from an EMBL/GenBank/DDBJ whole genome shotgun (WGS) entry which is preliminary data.</text>
</comment>
<evidence type="ECO:0000313" key="4">
    <source>
        <dbReference type="EMBL" id="TKA56293.1"/>
    </source>
</evidence>
<sequence length="527" mass="61132">MKRIREVNVNDEQIDFRALSYCWGQEEATRPINLSGQRFLVRPNLFEFLDMDNGEHMIGDPTFAVGQEYHTWIFIDAICINQGDVEERSSQVALMGEVYQAHRDLMAKLLGRYGRTQVEWLIGPFTMQPFWSRLWVVQEIVLAKKLTYRYKTLRLHWDVLHECLKYLAAEIWPPPNLKAGYASLRDVRYKTWDAGPGRAPNSVVRTRVVERFRRNNDYNKLQRTNPELPLLTQARADAAIRSIVCFPEPSKAKTQQALKRLREELPQLAHSNDTMDQEQLRRLSSHLSTLTASIKLQERSIEEDQSTPFERTSEHPRTPILPLQAAQDVQTVLNLVQEESWENTIEKVFARPHVAEGAWEFSGPRFSDYAIPAAETANIHTTKFLVYVVVTDVDRKFGAEHILGSKEADDDPLRYFVHFMSKDVADSDLSDMTWGVLLDRGLNGPSRYRSGTGAEPIVDPNKYEKVMLEDNERAWQQTRERVEKYHSGTLDPEDRLWEIVKRLAPVPKACHIQRSRNRQCMPKTRMR</sequence>
<dbReference type="Proteomes" id="UP000309340">
    <property type="component" value="Unassembled WGS sequence"/>
</dbReference>
<accession>A0A4U0W2V5</accession>
<organism evidence="4 5">
    <name type="scientific">Friedmanniomyces simplex</name>
    <dbReference type="NCBI Taxonomy" id="329884"/>
    <lineage>
        <taxon>Eukaryota</taxon>
        <taxon>Fungi</taxon>
        <taxon>Dikarya</taxon>
        <taxon>Ascomycota</taxon>
        <taxon>Pezizomycotina</taxon>
        <taxon>Dothideomycetes</taxon>
        <taxon>Dothideomycetidae</taxon>
        <taxon>Mycosphaerellales</taxon>
        <taxon>Teratosphaeriaceae</taxon>
        <taxon>Friedmanniomyces</taxon>
    </lineage>
</organism>
<dbReference type="OrthoDB" id="3553147at2759"/>
<evidence type="ECO:0000256" key="2">
    <source>
        <dbReference type="SAM" id="MobiDB-lite"/>
    </source>
</evidence>
<dbReference type="PANTHER" id="PTHR24148">
    <property type="entry name" value="ANKYRIN REPEAT DOMAIN-CONTAINING PROTEIN 39 HOMOLOG-RELATED"/>
    <property type="match status" value="1"/>
</dbReference>
<dbReference type="STRING" id="329884.A0A4U0W2V5"/>
<evidence type="ECO:0000259" key="3">
    <source>
        <dbReference type="Pfam" id="PF06985"/>
    </source>
</evidence>
<evidence type="ECO:0000313" key="5">
    <source>
        <dbReference type="Proteomes" id="UP000309340"/>
    </source>
</evidence>
<keyword evidence="1" id="KW-0175">Coiled coil</keyword>
<dbReference type="PANTHER" id="PTHR24148:SF73">
    <property type="entry name" value="HET DOMAIN PROTEIN (AFU_ORTHOLOGUE AFUA_8G01020)"/>
    <property type="match status" value="1"/>
</dbReference>
<dbReference type="EMBL" id="NAJQ01001590">
    <property type="protein sequence ID" value="TKA56293.1"/>
    <property type="molecule type" value="Genomic_DNA"/>
</dbReference>
<keyword evidence="5" id="KW-1185">Reference proteome</keyword>
<name>A0A4U0W2V5_9PEZI</name>
<reference evidence="4 5" key="1">
    <citation type="submission" date="2017-03" db="EMBL/GenBank/DDBJ databases">
        <title>Genomes of endolithic fungi from Antarctica.</title>
        <authorList>
            <person name="Coleine C."/>
            <person name="Masonjones S."/>
            <person name="Stajich J.E."/>
        </authorList>
    </citation>
    <scope>NUCLEOTIDE SEQUENCE [LARGE SCALE GENOMIC DNA]</scope>
    <source>
        <strain evidence="4 5">CCFEE 5184</strain>
    </source>
</reference>
<feature type="region of interest" description="Disordered" evidence="2">
    <location>
        <begin position="297"/>
        <end position="320"/>
    </location>
</feature>
<dbReference type="AlphaFoldDB" id="A0A4U0W2V5"/>
<dbReference type="InterPro" id="IPR052895">
    <property type="entry name" value="HetReg/Transcr_Mod"/>
</dbReference>
<feature type="domain" description="Heterokaryon incompatibility" evidence="3">
    <location>
        <begin position="16"/>
        <end position="101"/>
    </location>
</feature>
<dbReference type="InterPro" id="IPR010730">
    <property type="entry name" value="HET"/>
</dbReference>
<proteinExistence type="predicted"/>
<feature type="coiled-coil region" evidence="1">
    <location>
        <begin position="251"/>
        <end position="278"/>
    </location>
</feature>
<evidence type="ECO:0000256" key="1">
    <source>
        <dbReference type="SAM" id="Coils"/>
    </source>
</evidence>